<keyword evidence="1" id="KW-1133">Transmembrane helix</keyword>
<gene>
    <name evidence="3" type="ORF">KPL37_10330</name>
</gene>
<sequence>MKISKIIKLLILILLVIIVINIKSILKTFYPIKYENQIITYSKRYNVDPYLVAAVIRTESNFDVKAVSSTGAYGLMQIMPDTALWIAGNMKLKDFNTEKSFDSEINIAMGCWYLDDLNTEFNGDLELVLAAYNGGRGNVKKWLQNKEYSSDGKTINNIPFGETDKYVKKVKINYRIYTKLYGNEIEQNK</sequence>
<dbReference type="CDD" id="cd16896">
    <property type="entry name" value="LT_Slt70-like"/>
    <property type="match status" value="1"/>
</dbReference>
<keyword evidence="4" id="KW-1185">Reference proteome</keyword>
<accession>A0ABS6BUY7</accession>
<evidence type="ECO:0000313" key="3">
    <source>
        <dbReference type="EMBL" id="MBU3160150.1"/>
    </source>
</evidence>
<protein>
    <submittedName>
        <fullName evidence="3">Lytic transglycosylase domain-containing protein</fullName>
    </submittedName>
</protein>
<proteinExistence type="predicted"/>
<dbReference type="InterPro" id="IPR008258">
    <property type="entry name" value="Transglycosylase_SLT_dom_1"/>
</dbReference>
<reference evidence="3 4" key="1">
    <citation type="submission" date="2021-06" db="EMBL/GenBank/DDBJ databases">
        <title>Clostridia strains as spoilage organisms.</title>
        <authorList>
            <person name="Wambui J."/>
            <person name="Stephan R."/>
            <person name="Stevens M.J.A."/>
        </authorList>
    </citation>
    <scope>NUCLEOTIDE SEQUENCE [LARGE SCALE GENOMIC DNA]</scope>
    <source>
        <strain evidence="3 4">DSM 14204</strain>
    </source>
</reference>
<keyword evidence="1" id="KW-0472">Membrane</keyword>
<keyword evidence="1" id="KW-0812">Transmembrane</keyword>
<evidence type="ECO:0000313" key="4">
    <source>
        <dbReference type="Proteomes" id="UP000776252"/>
    </source>
</evidence>
<dbReference type="PANTHER" id="PTHR37423:SF2">
    <property type="entry name" value="MEMBRANE-BOUND LYTIC MUREIN TRANSGLYCOSYLASE C"/>
    <property type="match status" value="1"/>
</dbReference>
<dbReference type="Proteomes" id="UP000776252">
    <property type="component" value="Unassembled WGS sequence"/>
</dbReference>
<dbReference type="PANTHER" id="PTHR37423">
    <property type="entry name" value="SOLUBLE LYTIC MUREIN TRANSGLYCOSYLASE-RELATED"/>
    <property type="match status" value="1"/>
</dbReference>
<feature type="transmembrane region" description="Helical" evidence="1">
    <location>
        <begin position="6"/>
        <end position="26"/>
    </location>
</feature>
<organism evidence="3 4">
    <name type="scientific">Clostridium frigoris</name>
    <dbReference type="NCBI Taxonomy" id="205327"/>
    <lineage>
        <taxon>Bacteria</taxon>
        <taxon>Bacillati</taxon>
        <taxon>Bacillota</taxon>
        <taxon>Clostridia</taxon>
        <taxon>Eubacteriales</taxon>
        <taxon>Clostridiaceae</taxon>
        <taxon>Clostridium</taxon>
    </lineage>
</organism>
<feature type="domain" description="Transglycosylase SLT" evidence="2">
    <location>
        <begin position="38"/>
        <end position="149"/>
    </location>
</feature>
<dbReference type="EMBL" id="JAHLDV010000020">
    <property type="protein sequence ID" value="MBU3160150.1"/>
    <property type="molecule type" value="Genomic_DNA"/>
</dbReference>
<evidence type="ECO:0000259" key="2">
    <source>
        <dbReference type="Pfam" id="PF01464"/>
    </source>
</evidence>
<comment type="caution">
    <text evidence="3">The sequence shown here is derived from an EMBL/GenBank/DDBJ whole genome shotgun (WGS) entry which is preliminary data.</text>
</comment>
<name>A0ABS6BUY7_9CLOT</name>
<dbReference type="RefSeq" id="WP_216149033.1">
    <property type="nucleotide sequence ID" value="NZ_JAHLDV010000020.1"/>
</dbReference>
<evidence type="ECO:0000256" key="1">
    <source>
        <dbReference type="SAM" id="Phobius"/>
    </source>
</evidence>
<dbReference type="Pfam" id="PF01464">
    <property type="entry name" value="SLT"/>
    <property type="match status" value="1"/>
</dbReference>